<dbReference type="HOGENOM" id="CLU_020999_4_0_1"/>
<reference evidence="2" key="1">
    <citation type="journal article" date="2014" name="Proc. Natl. Acad. Sci. U.S.A.">
        <title>Extensive sampling of basidiomycete genomes demonstrates inadequacy of the white-rot/brown-rot paradigm for wood decay fungi.</title>
        <authorList>
            <person name="Riley R."/>
            <person name="Salamov A.A."/>
            <person name="Brown D.W."/>
            <person name="Nagy L.G."/>
            <person name="Floudas D."/>
            <person name="Held B.W."/>
            <person name="Levasseur A."/>
            <person name="Lombard V."/>
            <person name="Morin E."/>
            <person name="Otillar R."/>
            <person name="Lindquist E.A."/>
            <person name="Sun H."/>
            <person name="LaButti K.M."/>
            <person name="Schmutz J."/>
            <person name="Jabbour D."/>
            <person name="Luo H."/>
            <person name="Baker S.E."/>
            <person name="Pisabarro A.G."/>
            <person name="Walton J.D."/>
            <person name="Blanchette R.A."/>
            <person name="Henrissat B."/>
            <person name="Martin F."/>
            <person name="Cullen D."/>
            <person name="Hibbett D.S."/>
            <person name="Grigoriev I.V."/>
        </authorList>
    </citation>
    <scope>NUCLEOTIDE SEQUENCE [LARGE SCALE GENOMIC DNA]</scope>
    <source>
        <strain evidence="2">CBS 339.88</strain>
    </source>
</reference>
<evidence type="ECO:0000313" key="2">
    <source>
        <dbReference type="Proteomes" id="UP000027222"/>
    </source>
</evidence>
<dbReference type="Gene3D" id="1.20.1280.50">
    <property type="match status" value="1"/>
</dbReference>
<accession>A0A067TFS3</accession>
<dbReference type="InterPro" id="IPR032675">
    <property type="entry name" value="LRR_dom_sf"/>
</dbReference>
<keyword evidence="2" id="KW-1185">Reference proteome</keyword>
<proteinExistence type="predicted"/>
<sequence>MAQNVAQLHDLSSKDAKMALLWQRKIEYEADKEGLLCRIEEIDYKIKEVQAEYNAMHNSLTPVMSLPMEVTCMIFQFAHEYTKQRHSTEAKLPRVEIVVSHVCSQWRSISLSCPHIWSNFCYDAHETSCNHLNRLNAYLGRSATVALDLWFDFGAVFVDHHLALLQQTLPHVERWKRITIILGWKDEFLPFLSSIRDVAAPNLEHFTFCAGRRMLRWDSPITSLQPTIFTPGAPKLRFFMMDCSVVACLPPLSNITTLRLETLDGLRPRFFSAAAFLNILTLPSLVNLSLVGNTFDLIGTGSCIAMHNLRHLRSSEHALMSLLPSIRAPQLETLIMHNNLFRREVEEPYAFPSLQKVSLLNCSVASHQAAICFARITENATDIIISQTDLTGNSFFYALQAADVASSQTLWSKVDSLACNFRLVVQSDVGLFLDFATARRENDLTLRIFDNLHAFWKEGNRSEYRALLRACTIETMDSADNPLVQPWPPGEDNTDHLHGYNEDPFTFHPY</sequence>
<dbReference type="SUPFAM" id="SSF52058">
    <property type="entry name" value="L domain-like"/>
    <property type="match status" value="1"/>
</dbReference>
<dbReference type="STRING" id="685588.A0A067TFS3"/>
<evidence type="ECO:0000313" key="1">
    <source>
        <dbReference type="EMBL" id="KDR82055.1"/>
    </source>
</evidence>
<name>A0A067TFS3_GALM3</name>
<dbReference type="Proteomes" id="UP000027222">
    <property type="component" value="Unassembled WGS sequence"/>
</dbReference>
<protein>
    <submittedName>
        <fullName evidence="1">Uncharacterized protein</fullName>
    </submittedName>
</protein>
<dbReference type="OrthoDB" id="2851736at2759"/>
<dbReference type="EMBL" id="KL142370">
    <property type="protein sequence ID" value="KDR82055.1"/>
    <property type="molecule type" value="Genomic_DNA"/>
</dbReference>
<gene>
    <name evidence="1" type="ORF">GALMADRAFT_264330</name>
</gene>
<organism evidence="1 2">
    <name type="scientific">Galerina marginata (strain CBS 339.88)</name>
    <dbReference type="NCBI Taxonomy" id="685588"/>
    <lineage>
        <taxon>Eukaryota</taxon>
        <taxon>Fungi</taxon>
        <taxon>Dikarya</taxon>
        <taxon>Basidiomycota</taxon>
        <taxon>Agaricomycotina</taxon>
        <taxon>Agaricomycetes</taxon>
        <taxon>Agaricomycetidae</taxon>
        <taxon>Agaricales</taxon>
        <taxon>Agaricineae</taxon>
        <taxon>Strophariaceae</taxon>
        <taxon>Galerina</taxon>
    </lineage>
</organism>
<dbReference type="AlphaFoldDB" id="A0A067TFS3"/>
<dbReference type="Gene3D" id="3.80.10.10">
    <property type="entry name" value="Ribonuclease Inhibitor"/>
    <property type="match status" value="1"/>
</dbReference>